<keyword evidence="6" id="KW-0479">Metal-binding</keyword>
<evidence type="ECO:0000256" key="5">
    <source>
        <dbReference type="ARBA" id="ARBA00023136"/>
    </source>
</evidence>
<gene>
    <name evidence="8" type="ORF">DDT42_01466</name>
</gene>
<evidence type="ECO:0000256" key="4">
    <source>
        <dbReference type="ARBA" id="ARBA00022989"/>
    </source>
</evidence>
<comment type="similarity">
    <text evidence="2">Belongs to the UPF0073 (Hly-III) family.</text>
</comment>
<dbReference type="GO" id="GO:0012505">
    <property type="term" value="C:endomembrane system"/>
    <property type="evidence" value="ECO:0007669"/>
    <property type="project" value="UniProtKB-SubCell"/>
</dbReference>
<dbReference type="InterPro" id="IPR004254">
    <property type="entry name" value="AdipoR/HlyIII-related"/>
</dbReference>
<dbReference type="GO" id="GO:0016020">
    <property type="term" value="C:membrane"/>
    <property type="evidence" value="ECO:0007669"/>
    <property type="project" value="InterPro"/>
</dbReference>
<keyword evidence="6" id="KW-0862">Zinc</keyword>
<dbReference type="GO" id="GO:0046872">
    <property type="term" value="F:metal ion binding"/>
    <property type="evidence" value="ECO:0007669"/>
    <property type="project" value="UniProtKB-KW"/>
</dbReference>
<dbReference type="Pfam" id="PF03006">
    <property type="entry name" value="HlyIII"/>
    <property type="match status" value="1"/>
</dbReference>
<proteinExistence type="inferred from homology"/>
<evidence type="ECO:0008006" key="10">
    <source>
        <dbReference type="Google" id="ProtNLM"/>
    </source>
</evidence>
<evidence type="ECO:0000256" key="2">
    <source>
        <dbReference type="ARBA" id="ARBA00008488"/>
    </source>
</evidence>
<organism evidence="8 9">
    <name type="scientific">Psychracetigena formicireducens</name>
    <dbReference type="NCBI Taxonomy" id="2986056"/>
    <lineage>
        <taxon>Bacteria</taxon>
        <taxon>Bacillati</taxon>
        <taxon>Candidatus Lithacetigenota</taxon>
        <taxon>Candidatus Psychracetigena</taxon>
    </lineage>
</organism>
<feature type="transmembrane region" description="Helical" evidence="7">
    <location>
        <begin position="197"/>
        <end position="214"/>
    </location>
</feature>
<feature type="transmembrane region" description="Helical" evidence="7">
    <location>
        <begin position="20"/>
        <end position="43"/>
    </location>
</feature>
<feature type="transmembrane region" description="Helical" evidence="7">
    <location>
        <begin position="49"/>
        <end position="71"/>
    </location>
</feature>
<feature type="transmembrane region" description="Helical" evidence="7">
    <location>
        <begin position="83"/>
        <end position="103"/>
    </location>
</feature>
<dbReference type="InterPro" id="IPR005744">
    <property type="entry name" value="Hy-lIII"/>
</dbReference>
<evidence type="ECO:0000256" key="1">
    <source>
        <dbReference type="ARBA" id="ARBA00004127"/>
    </source>
</evidence>
<feature type="binding site" evidence="6">
    <location>
        <position position="70"/>
    </location>
    <ligand>
        <name>Zn(2+)</name>
        <dbReference type="ChEBI" id="CHEBI:29105"/>
    </ligand>
</feature>
<feature type="transmembrane region" description="Helical" evidence="7">
    <location>
        <begin position="137"/>
        <end position="159"/>
    </location>
</feature>
<feature type="transmembrane region" description="Helical" evidence="7">
    <location>
        <begin position="165"/>
        <end position="185"/>
    </location>
</feature>
<dbReference type="EMBL" id="QLTW01000124">
    <property type="protein sequence ID" value="MBT9145593.1"/>
    <property type="molecule type" value="Genomic_DNA"/>
</dbReference>
<keyword evidence="3 7" id="KW-0812">Transmembrane</keyword>
<dbReference type="GO" id="GO:0140911">
    <property type="term" value="F:pore-forming activity"/>
    <property type="evidence" value="ECO:0007669"/>
    <property type="project" value="InterPro"/>
</dbReference>
<feature type="transmembrane region" description="Helical" evidence="7">
    <location>
        <begin position="109"/>
        <end position="130"/>
    </location>
</feature>
<dbReference type="AlphaFoldDB" id="A0A9E2BHD8"/>
<feature type="binding site" evidence="6">
    <location>
        <position position="192"/>
    </location>
    <ligand>
        <name>Zn(2+)</name>
        <dbReference type="ChEBI" id="CHEBI:29105"/>
    </ligand>
</feature>
<dbReference type="Proteomes" id="UP000811545">
    <property type="component" value="Unassembled WGS sequence"/>
</dbReference>
<accession>A0A9E2BHD8</accession>
<name>A0A9E2BHD8_PSYF1</name>
<protein>
    <recommendedName>
        <fullName evidence="10">Hemolysin III family protein</fullName>
    </recommendedName>
</protein>
<dbReference type="PANTHER" id="PTHR20855:SF129">
    <property type="entry name" value="HEMOLYSIN-3 HOMOLOG"/>
    <property type="match status" value="1"/>
</dbReference>
<dbReference type="PANTHER" id="PTHR20855">
    <property type="entry name" value="ADIPOR/PROGESTIN RECEPTOR-RELATED"/>
    <property type="match status" value="1"/>
</dbReference>
<evidence type="ECO:0000256" key="3">
    <source>
        <dbReference type="ARBA" id="ARBA00022692"/>
    </source>
</evidence>
<dbReference type="NCBIfam" id="TIGR01065">
    <property type="entry name" value="hlyIII"/>
    <property type="match status" value="1"/>
</dbReference>
<keyword evidence="4 7" id="KW-1133">Transmembrane helix</keyword>
<evidence type="ECO:0000256" key="7">
    <source>
        <dbReference type="SAM" id="Phobius"/>
    </source>
</evidence>
<sequence>MTHIKEYKKYNLVEEIANSITHGIGAALSIAALTVSVVFASLYGNIWQIVGFCIFGVTLILLYTSSTLYHGFQHPKIKHIFRVIDYSAIYLLIAGSYTPVILISMRNPLGWTVLGIVWGMALIGIILKVLFFKKLQILAVVFYLLMGWMIVFVAQPALVLIPRGLIYWLLAGGLCYTIGVAFFALKKIPFNHTIWHLFVLAGSTLHFLGMFFYLI</sequence>
<feature type="binding site" evidence="6">
    <location>
        <position position="196"/>
    </location>
    <ligand>
        <name>Zn(2+)</name>
        <dbReference type="ChEBI" id="CHEBI:29105"/>
    </ligand>
</feature>
<comment type="subcellular location">
    <subcellularLocation>
        <location evidence="1">Endomembrane system</location>
        <topology evidence="1">Multi-pass membrane protein</topology>
    </subcellularLocation>
</comment>
<reference evidence="8 9" key="1">
    <citation type="journal article" date="2021" name="bioRxiv">
        <title>Unique metabolic strategies in Hadean analogues reveal hints for primordial physiology.</title>
        <authorList>
            <person name="Nobu M.K."/>
            <person name="Nakai R."/>
            <person name="Tamazawa S."/>
            <person name="Mori H."/>
            <person name="Toyoda A."/>
            <person name="Ijiri A."/>
            <person name="Suzuki S."/>
            <person name="Kurokawa K."/>
            <person name="Kamagata Y."/>
            <person name="Tamaki H."/>
        </authorList>
    </citation>
    <scope>NUCLEOTIDE SEQUENCE [LARGE SCALE GENOMIC DNA]</scope>
    <source>
        <strain evidence="8">BS525</strain>
    </source>
</reference>
<keyword evidence="5 7" id="KW-0472">Membrane</keyword>
<evidence type="ECO:0000313" key="9">
    <source>
        <dbReference type="Proteomes" id="UP000811545"/>
    </source>
</evidence>
<evidence type="ECO:0000313" key="8">
    <source>
        <dbReference type="EMBL" id="MBT9145593.1"/>
    </source>
</evidence>
<evidence type="ECO:0000256" key="6">
    <source>
        <dbReference type="PIRSR" id="PIRSR604254-1"/>
    </source>
</evidence>
<comment type="caution">
    <text evidence="8">The sequence shown here is derived from an EMBL/GenBank/DDBJ whole genome shotgun (WGS) entry which is preliminary data.</text>
</comment>